<dbReference type="EMBL" id="CAJOBI010000140">
    <property type="protein sequence ID" value="CAF3797862.1"/>
    <property type="molecule type" value="Genomic_DNA"/>
</dbReference>
<dbReference type="EMBL" id="CAJOBJ010000368">
    <property type="protein sequence ID" value="CAF3817731.1"/>
    <property type="molecule type" value="Genomic_DNA"/>
</dbReference>
<sequence length="164" mass="18407">MGCGVLFTPYTQQDIDNEIAAMTPRLPVAVLMNGGIIKLEGANGFFNPNSLLDPSWLKGKMTPQQYYEAIDYINKCTGYTFIGMTRGYSPSEIPMRQQLRVQAGMAAVAMINEKNPSVHFTYQQTAESIEMDTSWSTDPGMRYMNRRRAPIGHSSVTDLYITFN</sequence>
<evidence type="ECO:0000313" key="7">
    <source>
        <dbReference type="Proteomes" id="UP000663834"/>
    </source>
</evidence>
<evidence type="ECO:0000313" key="6">
    <source>
        <dbReference type="EMBL" id="CAF3817731.1"/>
    </source>
</evidence>
<reference evidence="2" key="1">
    <citation type="submission" date="2021-02" db="EMBL/GenBank/DDBJ databases">
        <authorList>
            <person name="Nowell W R."/>
        </authorList>
    </citation>
    <scope>NUCLEOTIDE SEQUENCE</scope>
</reference>
<comment type="caution">
    <text evidence="2">The sequence shown here is derived from an EMBL/GenBank/DDBJ whole genome shotgun (WGS) entry which is preliminary data.</text>
</comment>
<dbReference type="Proteomes" id="UP000663824">
    <property type="component" value="Unassembled WGS sequence"/>
</dbReference>
<gene>
    <name evidence="4" type="ORF">BYL167_LOCUS2086</name>
    <name evidence="1" type="ORF">CJN711_LOCUS22010</name>
    <name evidence="6" type="ORF">GIL414_LOCUS2029</name>
    <name evidence="2" type="ORF">KQP761_LOCUS12035</name>
    <name evidence="3" type="ORF">MBJ925_LOCUS26013</name>
    <name evidence="5" type="ORF">SMN809_LOCUS1005</name>
</gene>
<dbReference type="OrthoDB" id="9977587at2759"/>
<organism evidence="2 7">
    <name type="scientific">Rotaria magnacalcarata</name>
    <dbReference type="NCBI Taxonomy" id="392030"/>
    <lineage>
        <taxon>Eukaryota</taxon>
        <taxon>Metazoa</taxon>
        <taxon>Spiralia</taxon>
        <taxon>Gnathifera</taxon>
        <taxon>Rotifera</taxon>
        <taxon>Eurotatoria</taxon>
        <taxon>Bdelloidea</taxon>
        <taxon>Philodinida</taxon>
        <taxon>Philodinidae</taxon>
        <taxon>Rotaria</taxon>
    </lineage>
</organism>
<dbReference type="Proteomes" id="UP000676336">
    <property type="component" value="Unassembled WGS sequence"/>
</dbReference>
<accession>A0A815PNE0</accession>
<proteinExistence type="predicted"/>
<evidence type="ECO:0000313" key="1">
    <source>
        <dbReference type="EMBL" id="CAF1401815.1"/>
    </source>
</evidence>
<dbReference type="EMBL" id="CAJNRE010013796">
    <property type="protein sequence ID" value="CAF2121532.1"/>
    <property type="molecule type" value="Genomic_DNA"/>
</dbReference>
<dbReference type="Proteomes" id="UP000663855">
    <property type="component" value="Unassembled WGS sequence"/>
</dbReference>
<dbReference type="Proteomes" id="UP000681967">
    <property type="component" value="Unassembled WGS sequence"/>
</dbReference>
<protein>
    <submittedName>
        <fullName evidence="2">Uncharacterized protein</fullName>
    </submittedName>
</protein>
<evidence type="ECO:0000313" key="2">
    <source>
        <dbReference type="EMBL" id="CAF1451808.1"/>
    </source>
</evidence>
<dbReference type="EMBL" id="CAJNOV010010342">
    <property type="protein sequence ID" value="CAF1401815.1"/>
    <property type="molecule type" value="Genomic_DNA"/>
</dbReference>
<dbReference type="EMBL" id="CAJOBH010000348">
    <property type="protein sequence ID" value="CAF3784018.1"/>
    <property type="molecule type" value="Genomic_DNA"/>
</dbReference>
<dbReference type="EMBL" id="CAJNOW010005515">
    <property type="protein sequence ID" value="CAF1451808.1"/>
    <property type="molecule type" value="Genomic_DNA"/>
</dbReference>
<name>A0A815PNE0_9BILA</name>
<dbReference type="AlphaFoldDB" id="A0A815PNE0"/>
<evidence type="ECO:0000313" key="5">
    <source>
        <dbReference type="EMBL" id="CAF3797862.1"/>
    </source>
</evidence>
<evidence type="ECO:0000313" key="3">
    <source>
        <dbReference type="EMBL" id="CAF2121532.1"/>
    </source>
</evidence>
<dbReference type="Proteomes" id="UP000663834">
    <property type="component" value="Unassembled WGS sequence"/>
</dbReference>
<dbReference type="Proteomes" id="UP000681720">
    <property type="component" value="Unassembled WGS sequence"/>
</dbReference>
<evidence type="ECO:0000313" key="4">
    <source>
        <dbReference type="EMBL" id="CAF3784018.1"/>
    </source>
</evidence>